<comment type="subunit">
    <text evidence="3 8">Homodimer and heterodimers.</text>
</comment>
<evidence type="ECO:0000256" key="8">
    <source>
        <dbReference type="RuleBase" id="RU361233"/>
    </source>
</evidence>
<dbReference type="PANTHER" id="PTHR36488">
    <property type="entry name" value="CASP-LIKE PROTEIN 1U1"/>
    <property type="match status" value="1"/>
</dbReference>
<dbReference type="AlphaFoldDB" id="A0AAD8I739"/>
<evidence type="ECO:0000313" key="10">
    <source>
        <dbReference type="EMBL" id="KAK1378745.1"/>
    </source>
</evidence>
<reference evidence="10" key="2">
    <citation type="submission" date="2023-05" db="EMBL/GenBank/DDBJ databases">
        <authorList>
            <person name="Schelkunov M.I."/>
        </authorList>
    </citation>
    <scope>NUCLEOTIDE SEQUENCE</scope>
    <source>
        <strain evidence="10">Hsosn_3</strain>
        <tissue evidence="10">Leaf</tissue>
    </source>
</reference>
<dbReference type="GO" id="GO:0005886">
    <property type="term" value="C:plasma membrane"/>
    <property type="evidence" value="ECO:0007669"/>
    <property type="project" value="UniProtKB-SubCell"/>
</dbReference>
<evidence type="ECO:0000256" key="5">
    <source>
        <dbReference type="ARBA" id="ARBA00022692"/>
    </source>
</evidence>
<accession>A0AAD8I739</accession>
<dbReference type="InterPro" id="IPR006459">
    <property type="entry name" value="CASP/CASPL"/>
</dbReference>
<evidence type="ECO:0000256" key="7">
    <source>
        <dbReference type="ARBA" id="ARBA00023136"/>
    </source>
</evidence>
<dbReference type="NCBIfam" id="TIGR01569">
    <property type="entry name" value="A_tha_TIGR01569"/>
    <property type="match status" value="1"/>
</dbReference>
<organism evidence="10 11">
    <name type="scientific">Heracleum sosnowskyi</name>
    <dbReference type="NCBI Taxonomy" id="360622"/>
    <lineage>
        <taxon>Eukaryota</taxon>
        <taxon>Viridiplantae</taxon>
        <taxon>Streptophyta</taxon>
        <taxon>Embryophyta</taxon>
        <taxon>Tracheophyta</taxon>
        <taxon>Spermatophyta</taxon>
        <taxon>Magnoliopsida</taxon>
        <taxon>eudicotyledons</taxon>
        <taxon>Gunneridae</taxon>
        <taxon>Pentapetalae</taxon>
        <taxon>asterids</taxon>
        <taxon>campanulids</taxon>
        <taxon>Apiales</taxon>
        <taxon>Apiaceae</taxon>
        <taxon>Apioideae</taxon>
        <taxon>apioid superclade</taxon>
        <taxon>Tordylieae</taxon>
        <taxon>Tordyliinae</taxon>
        <taxon>Heracleum</taxon>
    </lineage>
</organism>
<gene>
    <name evidence="10" type="ORF">POM88_025489</name>
</gene>
<comment type="similarity">
    <text evidence="2 8">Belongs to the Casparian strip membrane proteins (CASP) family.</text>
</comment>
<comment type="caution">
    <text evidence="10">The sequence shown here is derived from an EMBL/GenBank/DDBJ whole genome shotgun (WGS) entry which is preliminary data.</text>
</comment>
<dbReference type="EMBL" id="JAUIZM010000006">
    <property type="protein sequence ID" value="KAK1378745.1"/>
    <property type="molecule type" value="Genomic_DNA"/>
</dbReference>
<evidence type="ECO:0000256" key="2">
    <source>
        <dbReference type="ARBA" id="ARBA00007651"/>
    </source>
</evidence>
<sequence length="161" mass="17348">MVKKITSILVLRLLALGATISALVVTVTTHDSRHVFNLTFKASYTNAPTLRYFVVVNAIASGYSIIVLLIPSKNFLWKFILISDLIVTSMLVSGISAALGVAQVGKKGNAHAGWLPICDQVPKFCDRLTGALIAGFIAPILYLVLVLFSIHNLINLLSVKA</sequence>
<dbReference type="PANTHER" id="PTHR36488:SF8">
    <property type="entry name" value="CASP-LIKE PROTEIN 1U1"/>
    <property type="match status" value="1"/>
</dbReference>
<evidence type="ECO:0000259" key="9">
    <source>
        <dbReference type="Pfam" id="PF04535"/>
    </source>
</evidence>
<feature type="transmembrane region" description="Helical" evidence="8">
    <location>
        <begin position="79"/>
        <end position="102"/>
    </location>
</feature>
<evidence type="ECO:0000256" key="6">
    <source>
        <dbReference type="ARBA" id="ARBA00022989"/>
    </source>
</evidence>
<dbReference type="Proteomes" id="UP001237642">
    <property type="component" value="Unassembled WGS sequence"/>
</dbReference>
<dbReference type="InterPro" id="IPR044173">
    <property type="entry name" value="CASPL"/>
</dbReference>
<evidence type="ECO:0000256" key="4">
    <source>
        <dbReference type="ARBA" id="ARBA00022475"/>
    </source>
</evidence>
<keyword evidence="5 8" id="KW-0812">Transmembrane</keyword>
<feature type="transmembrane region" description="Helical" evidence="8">
    <location>
        <begin position="131"/>
        <end position="154"/>
    </location>
</feature>
<keyword evidence="6 8" id="KW-1133">Transmembrane helix</keyword>
<evidence type="ECO:0000256" key="3">
    <source>
        <dbReference type="ARBA" id="ARBA00011489"/>
    </source>
</evidence>
<keyword evidence="7 8" id="KW-0472">Membrane</keyword>
<proteinExistence type="inferred from homology"/>
<comment type="subcellular location">
    <subcellularLocation>
        <location evidence="1 8">Cell membrane</location>
        <topology evidence="1 8">Multi-pass membrane protein</topology>
    </subcellularLocation>
</comment>
<evidence type="ECO:0000313" key="11">
    <source>
        <dbReference type="Proteomes" id="UP001237642"/>
    </source>
</evidence>
<feature type="transmembrane region" description="Helical" evidence="8">
    <location>
        <begin position="50"/>
        <end position="70"/>
    </location>
</feature>
<keyword evidence="4 8" id="KW-1003">Cell membrane</keyword>
<protein>
    <recommendedName>
        <fullName evidence="8">CASP-like protein</fullName>
    </recommendedName>
</protein>
<reference evidence="10" key="1">
    <citation type="submission" date="2023-02" db="EMBL/GenBank/DDBJ databases">
        <title>Genome of toxic invasive species Heracleum sosnowskyi carries increased number of genes despite the absence of recent whole-genome duplications.</title>
        <authorList>
            <person name="Schelkunov M."/>
            <person name="Shtratnikova V."/>
            <person name="Makarenko M."/>
            <person name="Klepikova A."/>
            <person name="Omelchenko D."/>
            <person name="Novikova G."/>
            <person name="Obukhova E."/>
            <person name="Bogdanov V."/>
            <person name="Penin A."/>
            <person name="Logacheva M."/>
        </authorList>
    </citation>
    <scope>NUCLEOTIDE SEQUENCE</scope>
    <source>
        <strain evidence="10">Hsosn_3</strain>
        <tissue evidence="10">Leaf</tissue>
    </source>
</reference>
<comment type="caution">
    <text evidence="8">Lacks conserved residue(s) required for the propagation of feature annotation.</text>
</comment>
<dbReference type="InterPro" id="IPR006702">
    <property type="entry name" value="CASP_dom"/>
</dbReference>
<name>A0AAD8I739_9APIA</name>
<dbReference type="Pfam" id="PF04535">
    <property type="entry name" value="CASP_dom"/>
    <property type="match status" value="1"/>
</dbReference>
<evidence type="ECO:0000256" key="1">
    <source>
        <dbReference type="ARBA" id="ARBA00004651"/>
    </source>
</evidence>
<feature type="domain" description="Casparian strip membrane protein" evidence="9">
    <location>
        <begin position="8"/>
        <end position="140"/>
    </location>
</feature>
<keyword evidence="11" id="KW-1185">Reference proteome</keyword>